<proteinExistence type="inferred from homology"/>
<gene>
    <name evidence="10" type="ORF">GL267_15490</name>
</gene>
<feature type="transmembrane region" description="Helical" evidence="8">
    <location>
        <begin position="231"/>
        <end position="250"/>
    </location>
</feature>
<dbReference type="NCBIfam" id="TIGR00711">
    <property type="entry name" value="efflux_EmrB"/>
    <property type="match status" value="1"/>
</dbReference>
<comment type="caution">
    <text evidence="10">The sequence shown here is derived from an EMBL/GenBank/DDBJ whole genome shotgun (WGS) entry which is preliminary data.</text>
</comment>
<feature type="transmembrane region" description="Helical" evidence="8">
    <location>
        <begin position="137"/>
        <end position="162"/>
    </location>
</feature>
<evidence type="ECO:0000313" key="10">
    <source>
        <dbReference type="EMBL" id="NDU43977.1"/>
    </source>
</evidence>
<dbReference type="PROSITE" id="PS50850">
    <property type="entry name" value="MFS"/>
    <property type="match status" value="1"/>
</dbReference>
<keyword evidence="4" id="KW-1003">Cell membrane</keyword>
<feature type="domain" description="Major facilitator superfamily (MFS) profile" evidence="9">
    <location>
        <begin position="46"/>
        <end position="528"/>
    </location>
</feature>
<sequence>MVHCMVNHHAPSGRYTAVMSSPTPTPSACQSNAENDRTLVLGRFWLSIALLTATVMQVLDITIVSVALPYMAGSLSANETQISWVVTSYLVAAAISTPLTGFLTARFGRRRLLLASLGGFVLISALCGISQDLAELVLLRLLQGLVGAPLPSLAQAMLIEAYPPEARGRIMARWSLAVVAGPILGPVVGGYLVMHLDWRWVFYVNLPIGIVAWLLAAAYSARATDYRKISVDILGFLCMAVGLGALQVILDQGNQMDWFTSRRIIILTLLATFAMSLFVWRASTRSDSIVNLRLLRNRDFWVASLASVTFGAGFYGIVTFQPIFLEQLLGYPPETAGWISAARGVTAMAGMLLTGRVIHRRGPLSLALMGCVLSAIGGYAMTGFDLHLDLWAAIWPGLLQGLGLGVAFSSIATLAFRSIPKTATAEAAGLFGVMRVLGGAVGVSLMTTILSRSAQSAWNHLIGYINPFNPHLHTFLSTLPTTSEPLQVAIVQQEVLRQAQMLSYIDGFWALGGVFVLTTGILLIARRS</sequence>
<dbReference type="InterPro" id="IPR020846">
    <property type="entry name" value="MFS_dom"/>
</dbReference>
<dbReference type="InterPro" id="IPR004638">
    <property type="entry name" value="EmrB-like"/>
</dbReference>
<name>A0A845UDY6_9PROT</name>
<feature type="transmembrane region" description="Helical" evidence="8">
    <location>
        <begin position="390"/>
        <end position="416"/>
    </location>
</feature>
<feature type="transmembrane region" description="Helical" evidence="8">
    <location>
        <begin position="174"/>
        <end position="194"/>
    </location>
</feature>
<evidence type="ECO:0000259" key="9">
    <source>
        <dbReference type="PROSITE" id="PS50850"/>
    </source>
</evidence>
<dbReference type="EMBL" id="WNJL01000053">
    <property type="protein sequence ID" value="NDU43977.1"/>
    <property type="molecule type" value="Genomic_DNA"/>
</dbReference>
<keyword evidence="3" id="KW-0813">Transport</keyword>
<dbReference type="GO" id="GO:0005886">
    <property type="term" value="C:plasma membrane"/>
    <property type="evidence" value="ECO:0007669"/>
    <property type="project" value="UniProtKB-SubCell"/>
</dbReference>
<feature type="transmembrane region" description="Helical" evidence="8">
    <location>
        <begin position="507"/>
        <end position="525"/>
    </location>
</feature>
<feature type="transmembrane region" description="Helical" evidence="8">
    <location>
        <begin position="300"/>
        <end position="324"/>
    </location>
</feature>
<evidence type="ECO:0000256" key="4">
    <source>
        <dbReference type="ARBA" id="ARBA00022475"/>
    </source>
</evidence>
<dbReference type="Pfam" id="PF07690">
    <property type="entry name" value="MFS_1"/>
    <property type="match status" value="1"/>
</dbReference>
<dbReference type="InterPro" id="IPR036259">
    <property type="entry name" value="MFS_trans_sf"/>
</dbReference>
<reference evidence="10" key="1">
    <citation type="submission" date="2019-11" db="EMBL/GenBank/DDBJ databases">
        <title>Acidithiobacillus ferrianus sp. nov.: a facultatively anaerobic and extremely acidophilic chemolithoautotroph.</title>
        <authorList>
            <person name="Norris P.R."/>
            <person name="Falagan C."/>
            <person name="Moya-Beltran A."/>
            <person name="Castro M."/>
            <person name="Quatrini R."/>
            <person name="Johnson D.B."/>
        </authorList>
    </citation>
    <scope>NUCLEOTIDE SEQUENCE [LARGE SCALE GENOMIC DNA]</scope>
    <source>
        <strain evidence="10">MG</strain>
    </source>
</reference>
<feature type="transmembrane region" description="Helical" evidence="8">
    <location>
        <begin position="82"/>
        <end position="105"/>
    </location>
</feature>
<feature type="transmembrane region" description="Helical" evidence="8">
    <location>
        <begin position="44"/>
        <end position="70"/>
    </location>
</feature>
<feature type="transmembrane region" description="Helical" evidence="8">
    <location>
        <begin position="366"/>
        <end position="384"/>
    </location>
</feature>
<keyword evidence="5 8" id="KW-0812">Transmembrane</keyword>
<dbReference type="Gene3D" id="1.20.1720.10">
    <property type="entry name" value="Multidrug resistance protein D"/>
    <property type="match status" value="1"/>
</dbReference>
<dbReference type="Gene3D" id="1.20.1250.20">
    <property type="entry name" value="MFS general substrate transporter like domains"/>
    <property type="match status" value="1"/>
</dbReference>
<feature type="transmembrane region" description="Helical" evidence="8">
    <location>
        <begin position="112"/>
        <end position="131"/>
    </location>
</feature>
<dbReference type="PANTHER" id="PTHR42718:SF9">
    <property type="entry name" value="MAJOR FACILITATOR SUPERFAMILY MULTIDRUG TRANSPORTER MFSC"/>
    <property type="match status" value="1"/>
</dbReference>
<dbReference type="CDD" id="cd17503">
    <property type="entry name" value="MFS_LmrB_MDR_like"/>
    <property type="match status" value="1"/>
</dbReference>
<dbReference type="SUPFAM" id="SSF103473">
    <property type="entry name" value="MFS general substrate transporter"/>
    <property type="match status" value="1"/>
</dbReference>
<evidence type="ECO:0000256" key="3">
    <source>
        <dbReference type="ARBA" id="ARBA00022448"/>
    </source>
</evidence>
<feature type="transmembrane region" description="Helical" evidence="8">
    <location>
        <begin position="262"/>
        <end position="280"/>
    </location>
</feature>
<evidence type="ECO:0000256" key="8">
    <source>
        <dbReference type="SAM" id="Phobius"/>
    </source>
</evidence>
<feature type="transmembrane region" description="Helical" evidence="8">
    <location>
        <begin position="200"/>
        <end position="219"/>
    </location>
</feature>
<dbReference type="PANTHER" id="PTHR42718">
    <property type="entry name" value="MAJOR FACILITATOR SUPERFAMILY MULTIDRUG TRANSPORTER MFSC"/>
    <property type="match status" value="1"/>
</dbReference>
<organism evidence="10">
    <name type="scientific">Acidithiobacillus ferrianus</name>
    <dbReference type="NCBI Taxonomy" id="2678518"/>
    <lineage>
        <taxon>Bacteria</taxon>
        <taxon>Pseudomonadati</taxon>
        <taxon>Pseudomonadota</taxon>
        <taxon>Acidithiobacillia</taxon>
        <taxon>Acidithiobacillales</taxon>
        <taxon>Acidithiobacillaceae</taxon>
        <taxon>Acidithiobacillus</taxon>
    </lineage>
</organism>
<feature type="transmembrane region" description="Helical" evidence="8">
    <location>
        <begin position="336"/>
        <end position="354"/>
    </location>
</feature>
<keyword evidence="6 8" id="KW-1133">Transmembrane helix</keyword>
<evidence type="ECO:0000256" key="1">
    <source>
        <dbReference type="ARBA" id="ARBA00004651"/>
    </source>
</evidence>
<evidence type="ECO:0000256" key="6">
    <source>
        <dbReference type="ARBA" id="ARBA00022989"/>
    </source>
</evidence>
<accession>A0A845UDY6</accession>
<evidence type="ECO:0000256" key="7">
    <source>
        <dbReference type="ARBA" id="ARBA00023136"/>
    </source>
</evidence>
<dbReference type="InterPro" id="IPR011701">
    <property type="entry name" value="MFS"/>
</dbReference>
<dbReference type="GO" id="GO:0022857">
    <property type="term" value="F:transmembrane transporter activity"/>
    <property type="evidence" value="ECO:0007669"/>
    <property type="project" value="InterPro"/>
</dbReference>
<comment type="similarity">
    <text evidence="2">Belongs to the major facilitator superfamily. EmrB family.</text>
</comment>
<evidence type="ECO:0000256" key="5">
    <source>
        <dbReference type="ARBA" id="ARBA00022692"/>
    </source>
</evidence>
<evidence type="ECO:0000256" key="2">
    <source>
        <dbReference type="ARBA" id="ARBA00008537"/>
    </source>
</evidence>
<dbReference type="AlphaFoldDB" id="A0A845UDY6"/>
<comment type="subcellular location">
    <subcellularLocation>
        <location evidence="1">Cell membrane</location>
        <topology evidence="1">Multi-pass membrane protein</topology>
    </subcellularLocation>
</comment>
<feature type="transmembrane region" description="Helical" evidence="8">
    <location>
        <begin position="428"/>
        <end position="450"/>
    </location>
</feature>
<keyword evidence="7 8" id="KW-0472">Membrane</keyword>
<protein>
    <submittedName>
        <fullName evidence="10">DHA2 family efflux MFS transporter permease subunit</fullName>
    </submittedName>
</protein>